<evidence type="ECO:0000313" key="5">
    <source>
        <dbReference type="EMBL" id="NRF68174.1"/>
    </source>
</evidence>
<dbReference type="SUPFAM" id="SSF51735">
    <property type="entry name" value="NAD(P)-binding Rossmann-fold domains"/>
    <property type="match status" value="1"/>
</dbReference>
<dbReference type="EMBL" id="JABRWJ010000004">
    <property type="protein sequence ID" value="NRF68174.1"/>
    <property type="molecule type" value="Genomic_DNA"/>
</dbReference>
<gene>
    <name evidence="5" type="ORF">HLB44_14365</name>
</gene>
<protein>
    <submittedName>
        <fullName evidence="5">SDR family oxidoreductase</fullName>
    </submittedName>
</protein>
<dbReference type="PANTHER" id="PTHR44196">
    <property type="entry name" value="DEHYDROGENASE/REDUCTASE SDR FAMILY MEMBER 7B"/>
    <property type="match status" value="1"/>
</dbReference>
<evidence type="ECO:0000256" key="2">
    <source>
        <dbReference type="ARBA" id="ARBA00023002"/>
    </source>
</evidence>
<dbReference type="PANTHER" id="PTHR44196:SF2">
    <property type="entry name" value="SHORT-CHAIN DEHYDROGENASE-RELATED"/>
    <property type="match status" value="1"/>
</dbReference>
<accession>A0ABX2EHS7</accession>
<evidence type="ECO:0000256" key="3">
    <source>
        <dbReference type="RuleBase" id="RU000363"/>
    </source>
</evidence>
<dbReference type="PIRSF" id="PIRSF000126">
    <property type="entry name" value="11-beta-HSD1"/>
    <property type="match status" value="1"/>
</dbReference>
<evidence type="ECO:0000313" key="6">
    <source>
        <dbReference type="Proteomes" id="UP000737171"/>
    </source>
</evidence>
<keyword evidence="2" id="KW-0560">Oxidoreductase</keyword>
<feature type="domain" description="Ketoreductase" evidence="4">
    <location>
        <begin position="10"/>
        <end position="190"/>
    </location>
</feature>
<dbReference type="InterPro" id="IPR057326">
    <property type="entry name" value="KR_dom"/>
</dbReference>
<name>A0ABX2EHS7_9BURK</name>
<dbReference type="CDD" id="cd05233">
    <property type="entry name" value="SDR_c"/>
    <property type="match status" value="1"/>
</dbReference>
<comment type="similarity">
    <text evidence="1 3">Belongs to the short-chain dehydrogenases/reductases (SDR) family.</text>
</comment>
<sequence length="269" mass="27691">MATTDKPRRDTVLITGASGGIGEAIAHCAAADGCALVLVARSADKLQALADELGAEHGVPVRVLPADLGRPGAAAALVAELKRRRISVDVLVNNAGILENAPFAETKAERHQALIDLNIGALTGLLAELLPPMVKRGHGRVLNVASIAAFQPVPTLATYAATKAFVLSLTESLAEELAGSGVTITALCPGITATGMLSSAVEGNPTLARLPSFVVGDVMRVARDGWRACQRGQVIKVPGAANLAATIGGRATPKWLLRRIAGAATRWAK</sequence>
<dbReference type="PRINTS" id="PR00080">
    <property type="entry name" value="SDRFAMILY"/>
</dbReference>
<dbReference type="InterPro" id="IPR020904">
    <property type="entry name" value="Sc_DH/Rdtase_CS"/>
</dbReference>
<organism evidence="5 6">
    <name type="scientific">Pseudaquabacterium terrae</name>
    <dbReference type="NCBI Taxonomy" id="2732868"/>
    <lineage>
        <taxon>Bacteria</taxon>
        <taxon>Pseudomonadati</taxon>
        <taxon>Pseudomonadota</taxon>
        <taxon>Betaproteobacteria</taxon>
        <taxon>Burkholderiales</taxon>
        <taxon>Sphaerotilaceae</taxon>
        <taxon>Pseudaquabacterium</taxon>
    </lineage>
</organism>
<evidence type="ECO:0000256" key="1">
    <source>
        <dbReference type="ARBA" id="ARBA00006484"/>
    </source>
</evidence>
<dbReference type="SMART" id="SM00822">
    <property type="entry name" value="PKS_KR"/>
    <property type="match status" value="1"/>
</dbReference>
<keyword evidence="6" id="KW-1185">Reference proteome</keyword>
<dbReference type="PROSITE" id="PS00061">
    <property type="entry name" value="ADH_SHORT"/>
    <property type="match status" value="1"/>
</dbReference>
<evidence type="ECO:0000259" key="4">
    <source>
        <dbReference type="SMART" id="SM00822"/>
    </source>
</evidence>
<proteinExistence type="inferred from homology"/>
<dbReference type="RefSeq" id="WP_173123580.1">
    <property type="nucleotide sequence ID" value="NZ_JABRWJ010000004.1"/>
</dbReference>
<reference evidence="5 6" key="1">
    <citation type="submission" date="2020-05" db="EMBL/GenBank/DDBJ databases">
        <title>Aquincola sp. isolate from soil.</title>
        <authorList>
            <person name="Han J."/>
            <person name="Kim D.-U."/>
        </authorList>
    </citation>
    <scope>NUCLEOTIDE SEQUENCE [LARGE SCALE GENOMIC DNA]</scope>
    <source>
        <strain evidence="5 6">S2</strain>
    </source>
</reference>
<dbReference type="Gene3D" id="3.40.50.720">
    <property type="entry name" value="NAD(P)-binding Rossmann-like Domain"/>
    <property type="match status" value="1"/>
</dbReference>
<comment type="caution">
    <text evidence="5">The sequence shown here is derived from an EMBL/GenBank/DDBJ whole genome shotgun (WGS) entry which is preliminary data.</text>
</comment>
<dbReference type="PRINTS" id="PR00081">
    <property type="entry name" value="GDHRDH"/>
</dbReference>
<dbReference type="Proteomes" id="UP000737171">
    <property type="component" value="Unassembled WGS sequence"/>
</dbReference>
<dbReference type="Pfam" id="PF00106">
    <property type="entry name" value="adh_short"/>
    <property type="match status" value="1"/>
</dbReference>
<dbReference type="InterPro" id="IPR002347">
    <property type="entry name" value="SDR_fam"/>
</dbReference>
<dbReference type="InterPro" id="IPR036291">
    <property type="entry name" value="NAD(P)-bd_dom_sf"/>
</dbReference>